<name>A0AAD5KGS0_9CRUS</name>
<feature type="region of interest" description="Disordered" evidence="1">
    <location>
        <begin position="21"/>
        <end position="43"/>
    </location>
</feature>
<feature type="region of interest" description="Disordered" evidence="1">
    <location>
        <begin position="75"/>
        <end position="94"/>
    </location>
</feature>
<keyword evidence="3" id="KW-1185">Reference proteome</keyword>
<evidence type="ECO:0000313" key="3">
    <source>
        <dbReference type="Proteomes" id="UP000820818"/>
    </source>
</evidence>
<protein>
    <submittedName>
        <fullName evidence="2">Uncharacterized protein</fullName>
    </submittedName>
</protein>
<dbReference type="EMBL" id="WJBH02000068">
    <property type="protein sequence ID" value="KAI9550957.1"/>
    <property type="molecule type" value="Genomic_DNA"/>
</dbReference>
<gene>
    <name evidence="2" type="ORF">GHT06_005341</name>
</gene>
<comment type="caution">
    <text evidence="2">The sequence shown here is derived from an EMBL/GenBank/DDBJ whole genome shotgun (WGS) entry which is preliminary data.</text>
</comment>
<accession>A0AAD5KGS0</accession>
<dbReference type="Proteomes" id="UP000820818">
    <property type="component" value="Unassembled WGS sequence"/>
</dbReference>
<evidence type="ECO:0000256" key="1">
    <source>
        <dbReference type="SAM" id="MobiDB-lite"/>
    </source>
</evidence>
<organism evidence="2 3">
    <name type="scientific">Daphnia sinensis</name>
    <dbReference type="NCBI Taxonomy" id="1820382"/>
    <lineage>
        <taxon>Eukaryota</taxon>
        <taxon>Metazoa</taxon>
        <taxon>Ecdysozoa</taxon>
        <taxon>Arthropoda</taxon>
        <taxon>Crustacea</taxon>
        <taxon>Branchiopoda</taxon>
        <taxon>Diplostraca</taxon>
        <taxon>Cladocera</taxon>
        <taxon>Anomopoda</taxon>
        <taxon>Daphniidae</taxon>
        <taxon>Daphnia</taxon>
        <taxon>Daphnia similis group</taxon>
    </lineage>
</organism>
<evidence type="ECO:0000313" key="2">
    <source>
        <dbReference type="EMBL" id="KAI9550957.1"/>
    </source>
</evidence>
<proteinExistence type="predicted"/>
<dbReference type="AlphaFoldDB" id="A0AAD5KGS0"/>
<reference evidence="2" key="1">
    <citation type="submission" date="2022-05" db="EMBL/GenBank/DDBJ databases">
        <title>A multi-omics perspective on studying reproductive biology in Daphnia sinensis.</title>
        <authorList>
            <person name="Jia J."/>
        </authorList>
    </citation>
    <scope>NUCLEOTIDE SEQUENCE</scope>
    <source>
        <strain evidence="2">WSL</strain>
    </source>
</reference>
<sequence length="141" mass="15505">MDDRCILTQLEVHQGIRIPAIQSDRELHPEDAPGTGPVDASLPVLAQPTLVSVASGDDSRYTEDPSVPRRLAVGCERRSSSPIDNQRSVPDFSGQLCSVPNRMEIIRSRFRSEGIQDQAIDLILASNRPTTHSGYKAAWNQ</sequence>